<protein>
    <submittedName>
        <fullName evidence="1">Uncharacterized protein</fullName>
    </submittedName>
</protein>
<comment type="caution">
    <text evidence="1">The sequence shown here is derived from an EMBL/GenBank/DDBJ whole genome shotgun (WGS) entry which is preliminary data.</text>
</comment>
<organism evidence="1 2">
    <name type="scientific">Catharanthus roseus</name>
    <name type="common">Madagascar periwinkle</name>
    <name type="synonym">Vinca rosea</name>
    <dbReference type="NCBI Taxonomy" id="4058"/>
    <lineage>
        <taxon>Eukaryota</taxon>
        <taxon>Viridiplantae</taxon>
        <taxon>Streptophyta</taxon>
        <taxon>Embryophyta</taxon>
        <taxon>Tracheophyta</taxon>
        <taxon>Spermatophyta</taxon>
        <taxon>Magnoliopsida</taxon>
        <taxon>eudicotyledons</taxon>
        <taxon>Gunneridae</taxon>
        <taxon>Pentapetalae</taxon>
        <taxon>asterids</taxon>
        <taxon>lamiids</taxon>
        <taxon>Gentianales</taxon>
        <taxon>Apocynaceae</taxon>
        <taxon>Rauvolfioideae</taxon>
        <taxon>Vinceae</taxon>
        <taxon>Catharanthinae</taxon>
        <taxon>Catharanthus</taxon>
    </lineage>
</organism>
<evidence type="ECO:0000313" key="1">
    <source>
        <dbReference type="EMBL" id="KAI5671816.1"/>
    </source>
</evidence>
<dbReference type="Proteomes" id="UP001060085">
    <property type="component" value="Linkage Group LG03"/>
</dbReference>
<reference evidence="2" key="1">
    <citation type="journal article" date="2023" name="Nat. Plants">
        <title>Single-cell RNA sequencing provides a high-resolution roadmap for understanding the multicellular compartmentation of specialized metabolism.</title>
        <authorList>
            <person name="Sun S."/>
            <person name="Shen X."/>
            <person name="Li Y."/>
            <person name="Li Y."/>
            <person name="Wang S."/>
            <person name="Li R."/>
            <person name="Zhang H."/>
            <person name="Shen G."/>
            <person name="Guo B."/>
            <person name="Wei J."/>
            <person name="Xu J."/>
            <person name="St-Pierre B."/>
            <person name="Chen S."/>
            <person name="Sun C."/>
        </authorList>
    </citation>
    <scope>NUCLEOTIDE SEQUENCE [LARGE SCALE GENOMIC DNA]</scope>
</reference>
<sequence length="356" mass="40768">MHGGRKADEFLFFLFFLSSPLGSSLATGLEHQACIQDLAVHRLTQDRQRHNKPLSFGLGVLDQFSLEGYMDISGGHTRERVQRDYLLLERDSIPMIDLLDSEMVERPVVLGVELGISIEEDPSVLESDAGMVPKPEELASVASEGMGILAAGGSLLQIAELSEEISRVDALYYIARQAHRQVTARAAMLETKLIEPAPSWSPGREVLIHDFPHADKAVSENSQSRQPEPIRENTPRPQQATHTVIENFMRNERVPTTRVDEALERFLKFRPPEFHGEVEQDSKAELFLEQLNDIYGILKYEDALRVTFAAFRLRGMANDWWLRASVAWALKNQPWTWNNFQEEFRKEYIPWWVRER</sequence>
<keyword evidence="2" id="KW-1185">Reference proteome</keyword>
<name>A0ACC0BGS7_CATRO</name>
<accession>A0ACC0BGS7</accession>
<gene>
    <name evidence="1" type="ORF">M9H77_12180</name>
</gene>
<dbReference type="EMBL" id="CM044703">
    <property type="protein sequence ID" value="KAI5671816.1"/>
    <property type="molecule type" value="Genomic_DNA"/>
</dbReference>
<evidence type="ECO:0000313" key="2">
    <source>
        <dbReference type="Proteomes" id="UP001060085"/>
    </source>
</evidence>
<proteinExistence type="predicted"/>